<reference evidence="1" key="2">
    <citation type="journal article" date="2015" name="Data Brief">
        <title>Shoot transcriptome of the giant reed, Arundo donax.</title>
        <authorList>
            <person name="Barrero R.A."/>
            <person name="Guerrero F.D."/>
            <person name="Moolhuijzen P."/>
            <person name="Goolsby J.A."/>
            <person name="Tidwell J."/>
            <person name="Bellgard S.E."/>
            <person name="Bellgard M.I."/>
        </authorList>
    </citation>
    <scope>NUCLEOTIDE SEQUENCE</scope>
    <source>
        <tissue evidence="1">Shoot tissue taken approximately 20 cm above the soil surface</tissue>
    </source>
</reference>
<proteinExistence type="predicted"/>
<organism evidence="1">
    <name type="scientific">Arundo donax</name>
    <name type="common">Giant reed</name>
    <name type="synonym">Donax arundinaceus</name>
    <dbReference type="NCBI Taxonomy" id="35708"/>
    <lineage>
        <taxon>Eukaryota</taxon>
        <taxon>Viridiplantae</taxon>
        <taxon>Streptophyta</taxon>
        <taxon>Embryophyta</taxon>
        <taxon>Tracheophyta</taxon>
        <taxon>Spermatophyta</taxon>
        <taxon>Magnoliopsida</taxon>
        <taxon>Liliopsida</taxon>
        <taxon>Poales</taxon>
        <taxon>Poaceae</taxon>
        <taxon>PACMAD clade</taxon>
        <taxon>Arundinoideae</taxon>
        <taxon>Arundineae</taxon>
        <taxon>Arundo</taxon>
    </lineage>
</organism>
<evidence type="ECO:0000313" key="1">
    <source>
        <dbReference type="EMBL" id="JAE08821.1"/>
    </source>
</evidence>
<protein>
    <submittedName>
        <fullName evidence="1">Uncharacterized protein</fullName>
    </submittedName>
</protein>
<accession>A0A0A9FFB5</accession>
<reference evidence="1" key="1">
    <citation type="submission" date="2014-09" db="EMBL/GenBank/DDBJ databases">
        <authorList>
            <person name="Magalhaes I.L.F."/>
            <person name="Oliveira U."/>
            <person name="Santos F.R."/>
            <person name="Vidigal T.H.D.A."/>
            <person name="Brescovit A.D."/>
            <person name="Santos A.J."/>
        </authorList>
    </citation>
    <scope>NUCLEOTIDE SEQUENCE</scope>
    <source>
        <tissue evidence="1">Shoot tissue taken approximately 20 cm above the soil surface</tissue>
    </source>
</reference>
<sequence length="52" mass="6206">MLCSSGQSVVQFLHENTGRFRKNLFKRRNISKKKYPFLMNKCNMHIFTKGKL</sequence>
<dbReference type="EMBL" id="GBRH01189075">
    <property type="protein sequence ID" value="JAE08821.1"/>
    <property type="molecule type" value="Transcribed_RNA"/>
</dbReference>
<name>A0A0A9FFB5_ARUDO</name>
<dbReference type="AlphaFoldDB" id="A0A0A9FFB5"/>